<dbReference type="GO" id="GO:0003678">
    <property type="term" value="F:DNA helicase activity"/>
    <property type="evidence" value="ECO:0007669"/>
    <property type="project" value="UniProtKB-ARBA"/>
</dbReference>
<dbReference type="RefSeq" id="WP_076440356.1">
    <property type="nucleotide sequence ID" value="NZ_FTNI01000028.1"/>
</dbReference>
<feature type="domain" description="DNA2/NAM7 helicase-like C-terminal" evidence="7">
    <location>
        <begin position="881"/>
        <end position="986"/>
    </location>
</feature>
<dbReference type="InterPro" id="IPR041677">
    <property type="entry name" value="DNA2/NAM7_AAA_11"/>
</dbReference>
<evidence type="ECO:0000256" key="4">
    <source>
        <dbReference type="ARBA" id="ARBA00022806"/>
    </source>
</evidence>
<accession>A0A1N7GDK8</accession>
<dbReference type="AlphaFoldDB" id="A0A1N7GDK8"/>
<dbReference type="InterPro" id="IPR041679">
    <property type="entry name" value="DNA2/NAM7-like_C"/>
</dbReference>
<gene>
    <name evidence="8" type="ORF">SAMN05421833_12811</name>
</gene>
<dbReference type="Proteomes" id="UP000186096">
    <property type="component" value="Unassembled WGS sequence"/>
</dbReference>
<keyword evidence="3" id="KW-0378">Hydrolase</keyword>
<evidence type="ECO:0000256" key="3">
    <source>
        <dbReference type="ARBA" id="ARBA00022801"/>
    </source>
</evidence>
<dbReference type="EMBL" id="FTNI01000028">
    <property type="protein sequence ID" value="SIS10705.1"/>
    <property type="molecule type" value="Genomic_DNA"/>
</dbReference>
<evidence type="ECO:0000313" key="9">
    <source>
        <dbReference type="Proteomes" id="UP000186096"/>
    </source>
</evidence>
<name>A0A1N7GDK8_9ACTN</name>
<comment type="similarity">
    <text evidence="1">Belongs to the DNA2/NAM7 helicase family.</text>
</comment>
<dbReference type="Pfam" id="PF13086">
    <property type="entry name" value="AAA_11"/>
    <property type="match status" value="1"/>
</dbReference>
<evidence type="ECO:0000259" key="6">
    <source>
        <dbReference type="Pfam" id="PF13086"/>
    </source>
</evidence>
<evidence type="ECO:0000256" key="5">
    <source>
        <dbReference type="ARBA" id="ARBA00022840"/>
    </source>
</evidence>
<dbReference type="PANTHER" id="PTHR43788">
    <property type="entry name" value="DNA2/NAM7 HELICASE FAMILY MEMBER"/>
    <property type="match status" value="1"/>
</dbReference>
<evidence type="ECO:0000259" key="7">
    <source>
        <dbReference type="Pfam" id="PF13087"/>
    </source>
</evidence>
<proteinExistence type="inferred from homology"/>
<dbReference type="GO" id="GO:0016787">
    <property type="term" value="F:hydrolase activity"/>
    <property type="evidence" value="ECO:0007669"/>
    <property type="project" value="UniProtKB-KW"/>
</dbReference>
<evidence type="ECO:0000313" key="8">
    <source>
        <dbReference type="EMBL" id="SIS10705.1"/>
    </source>
</evidence>
<dbReference type="OrthoDB" id="9757917at2"/>
<evidence type="ECO:0000256" key="2">
    <source>
        <dbReference type="ARBA" id="ARBA00022741"/>
    </source>
</evidence>
<feature type="domain" description="DNA2/NAM7 helicase helicase" evidence="6">
    <location>
        <begin position="706"/>
        <end position="773"/>
    </location>
</feature>
<dbReference type="InterPro" id="IPR050534">
    <property type="entry name" value="Coronavir_polyprotein_1ab"/>
</dbReference>
<dbReference type="InterPro" id="IPR047187">
    <property type="entry name" value="SF1_C_Upf1"/>
</dbReference>
<dbReference type="GO" id="GO:0005524">
    <property type="term" value="F:ATP binding"/>
    <property type="evidence" value="ECO:0007669"/>
    <property type="project" value="UniProtKB-KW"/>
</dbReference>
<protein>
    <submittedName>
        <fullName evidence="8">AAA domain-containing protein</fullName>
    </submittedName>
</protein>
<keyword evidence="2" id="KW-0547">Nucleotide-binding</keyword>
<dbReference type="CDD" id="cd18808">
    <property type="entry name" value="SF1_C_Upf1"/>
    <property type="match status" value="1"/>
</dbReference>
<dbReference type="PANTHER" id="PTHR43788:SF8">
    <property type="entry name" value="DNA-BINDING PROTEIN SMUBP-2"/>
    <property type="match status" value="1"/>
</dbReference>
<keyword evidence="9" id="KW-1185">Reference proteome</keyword>
<dbReference type="InterPro" id="IPR027417">
    <property type="entry name" value="P-loop_NTPase"/>
</dbReference>
<keyword evidence="4" id="KW-0347">Helicase</keyword>
<dbReference type="Gene3D" id="3.40.50.300">
    <property type="entry name" value="P-loop containing nucleotide triphosphate hydrolases"/>
    <property type="match status" value="2"/>
</dbReference>
<sequence>MVGLDEGRARVLEFWRACELFTPHEIPKLDPGHARQPVFPLDVGQALPWQNGHPLRGRRVNPNLTWRHIVYGGLFSLQNGRDQLRKVFGPDPDIPDPPPPGTGALFALAVTDEGRPLLNSLQISSSAWALGRTEDLGPDKDDWLFDYDEDDRDIRERLEALIAPRADDERAVELARKGVRVGRALQGENLENLVALATKLLRVGDILHPAGMRVRCVQIARKREHAAGDAADPLGRFIVGDLARVSHAVRHGWYGSALGEYLSTDAIERIDVRRTPHVVARLVAPDRIPYGRWPAEPDRSQTLSQQFAVDAIMDQLAGVGGLFAVNGPPGTGKTTLLRELIAANVVERAVRLSRLPKTSAAFTQEYRWKIWSAAEGRENVRRVTGWAEQLTGFEMVVASANNGAVENVTHEIPDRGAIGAPWRQEADYFADIATAMLERPAWGLIAARLGRRDHRTEFVRRAWFGIDEKPGLLQRLRDCEHEDVDWQAAVARFSRCHERVLRLQQERSLAYRVIELKYAVEESDRLTDKARRDLSRARELVESAARAVESCEVRQREHQRLRPTMEAGEWRATADRLADELSEAARRLHRAHQQVIAVQRHLAATFREDVEIRRELDMARSRLGRRPDLLALYQAALDQDELTAPWTEREWNAARTELFFEALRLHQAFLKAESARIRASLHGAIDILLGESLVNASEEAIRAAWQTLFFVVPVVSTTFASFGSMFSHLTEESLGWVILDEAGQAAPQQAAGAIWRGRRAVALGDPFQLEPVVPLSIAAQQALRRTFGVEEERWLPGRTSVQHLADQRTAYGTYLPDEEAQVWVGAPLRVHRRCDEPMFSISNAIAYGGLMVYGKPPAPAYGMPPSKWIDVPTLTSKGHWVPEEGAAVEKVLRYLVDQGGVSVDDILVLTPFRDVVRELWPIMRPLHGLRYGTVHTAQGREADVVILVLGGDPRRPGAKHWAASSPNLLNVAVSRARRRLYVIGDRAGWSQHRHFNTLSQHLGGPQPPHG</sequence>
<dbReference type="Pfam" id="PF13087">
    <property type="entry name" value="AAA_12"/>
    <property type="match status" value="1"/>
</dbReference>
<evidence type="ECO:0000256" key="1">
    <source>
        <dbReference type="ARBA" id="ARBA00007913"/>
    </source>
</evidence>
<organism evidence="8 9">
    <name type="scientific">Microbispora rosea</name>
    <dbReference type="NCBI Taxonomy" id="58117"/>
    <lineage>
        <taxon>Bacteria</taxon>
        <taxon>Bacillati</taxon>
        <taxon>Actinomycetota</taxon>
        <taxon>Actinomycetes</taxon>
        <taxon>Streptosporangiales</taxon>
        <taxon>Streptosporangiaceae</taxon>
        <taxon>Microbispora</taxon>
    </lineage>
</organism>
<reference evidence="9" key="1">
    <citation type="submission" date="2017-01" db="EMBL/GenBank/DDBJ databases">
        <authorList>
            <person name="Varghese N."/>
            <person name="Submissions S."/>
        </authorList>
    </citation>
    <scope>NUCLEOTIDE SEQUENCE [LARGE SCALE GENOMIC DNA]</scope>
    <source>
        <strain evidence="9">ATCC 12950</strain>
    </source>
</reference>
<dbReference type="STRING" id="58117.SAMN05421833_12811"/>
<dbReference type="SUPFAM" id="SSF52540">
    <property type="entry name" value="P-loop containing nucleoside triphosphate hydrolases"/>
    <property type="match status" value="1"/>
</dbReference>
<keyword evidence="5" id="KW-0067">ATP-binding</keyword>